<dbReference type="EMBL" id="FWZX01000013">
    <property type="protein sequence ID" value="SMF38637.1"/>
    <property type="molecule type" value="Genomic_DNA"/>
</dbReference>
<evidence type="ECO:0000313" key="3">
    <source>
        <dbReference type="Proteomes" id="UP000192917"/>
    </source>
</evidence>
<dbReference type="AlphaFoldDB" id="A0A1Y6C022"/>
<dbReference type="RefSeq" id="WP_085123731.1">
    <property type="nucleotide sequence ID" value="NZ_FWZX01000013.1"/>
</dbReference>
<organism evidence="2 3">
    <name type="scientific">Tistlia consotensis USBA 355</name>
    <dbReference type="NCBI Taxonomy" id="560819"/>
    <lineage>
        <taxon>Bacteria</taxon>
        <taxon>Pseudomonadati</taxon>
        <taxon>Pseudomonadota</taxon>
        <taxon>Alphaproteobacteria</taxon>
        <taxon>Rhodospirillales</taxon>
        <taxon>Rhodovibrionaceae</taxon>
        <taxon>Tistlia</taxon>
    </lineage>
</organism>
<feature type="region of interest" description="Disordered" evidence="1">
    <location>
        <begin position="144"/>
        <end position="181"/>
    </location>
</feature>
<dbReference type="STRING" id="560819.SAMN05428998_11352"/>
<gene>
    <name evidence="2" type="ORF">SAMN05428998_11352</name>
</gene>
<evidence type="ECO:0000256" key="1">
    <source>
        <dbReference type="SAM" id="MobiDB-lite"/>
    </source>
</evidence>
<keyword evidence="3" id="KW-1185">Reference proteome</keyword>
<name>A0A1Y6C022_9PROT</name>
<dbReference type="Proteomes" id="UP000192917">
    <property type="component" value="Unassembled WGS sequence"/>
</dbReference>
<reference evidence="2 3" key="1">
    <citation type="submission" date="2017-04" db="EMBL/GenBank/DDBJ databases">
        <authorList>
            <person name="Afonso C.L."/>
            <person name="Miller P.J."/>
            <person name="Scott M.A."/>
            <person name="Spackman E."/>
            <person name="Goraichik I."/>
            <person name="Dimitrov K.M."/>
            <person name="Suarez D.L."/>
            <person name="Swayne D.E."/>
        </authorList>
    </citation>
    <scope>NUCLEOTIDE SEQUENCE [LARGE SCALE GENOMIC DNA]</scope>
    <source>
        <strain evidence="2 3">USBA 355</strain>
    </source>
</reference>
<feature type="compositionally biased region" description="Pro residues" evidence="1">
    <location>
        <begin position="161"/>
        <end position="170"/>
    </location>
</feature>
<accession>A0A1Y6C022</accession>
<proteinExistence type="predicted"/>
<protein>
    <submittedName>
        <fullName evidence="2">Uncharacterized protein</fullName>
    </submittedName>
</protein>
<evidence type="ECO:0000313" key="2">
    <source>
        <dbReference type="EMBL" id="SMF38637.1"/>
    </source>
</evidence>
<sequence>MADRSSSKPPDSAEWQAIREETARIGKWTKPGSNELTALTDALNALCATALRYQSTRQEIDAAEGKPGLPDLQRELYRLSGELKDGNDRVSDAIDRLKRAYERQRVSPMTFEENKPKNRLNPRLDKLRGELDALVHKLGLDQQSVGLPTPEVAPPEEQGKGPPPFGPGDLPPIFRDGLPSGPPPPDAALELYVFVTAVETVWDRQASRSRIVLVLEAIDQIWFELVWAALANSPNTKVAADTATLEGLLEHYDYAPFARFQAELSDKERAACHDVHLLYHLVTLDRSLPAPVYSLELTLPEQMPPDSELPDPLIGPGLWLGLRLGPGRALPGPPDAYVPGMAVIAVPSGDEGEVLQERPLVDVASAPRAQRALLWALNFPQRRSSAEP</sequence>